<dbReference type="InterPro" id="IPR036116">
    <property type="entry name" value="FN3_sf"/>
</dbReference>
<evidence type="ECO:0000313" key="8">
    <source>
        <dbReference type="Proteomes" id="UP000694941"/>
    </source>
</evidence>
<comment type="similarity">
    <text evidence="1">Belongs to the RIMBP family.</text>
</comment>
<dbReference type="PANTHER" id="PTHR14234:SF19">
    <property type="entry name" value="RIM-BINDING PROTEIN, ISOFORM F"/>
    <property type="match status" value="1"/>
</dbReference>
<feature type="compositionally biased region" description="Basic and acidic residues" evidence="5">
    <location>
        <begin position="642"/>
        <end position="719"/>
    </location>
</feature>
<dbReference type="InterPro" id="IPR013783">
    <property type="entry name" value="Ig-like_fold"/>
</dbReference>
<dbReference type="RefSeq" id="XP_022251353.1">
    <property type="nucleotide sequence ID" value="XM_022395645.1"/>
</dbReference>
<dbReference type="Gene3D" id="2.60.40.10">
    <property type="entry name" value="Immunoglobulins"/>
    <property type="match status" value="3"/>
</dbReference>
<dbReference type="Pfam" id="PF14604">
    <property type="entry name" value="SH3_9"/>
    <property type="match status" value="1"/>
</dbReference>
<feature type="domain" description="Fibronectin type-III" evidence="7">
    <location>
        <begin position="500"/>
        <end position="595"/>
    </location>
</feature>
<feature type="region of interest" description="Disordered" evidence="5">
    <location>
        <begin position="639"/>
        <end position="733"/>
    </location>
</feature>
<dbReference type="InterPro" id="IPR040325">
    <property type="entry name" value="RIMBP1/2/3"/>
</dbReference>
<proteinExistence type="inferred from homology"/>
<evidence type="ECO:0000256" key="5">
    <source>
        <dbReference type="SAM" id="MobiDB-lite"/>
    </source>
</evidence>
<organism evidence="8 9">
    <name type="scientific">Limulus polyphemus</name>
    <name type="common">Atlantic horseshoe crab</name>
    <dbReference type="NCBI Taxonomy" id="6850"/>
    <lineage>
        <taxon>Eukaryota</taxon>
        <taxon>Metazoa</taxon>
        <taxon>Ecdysozoa</taxon>
        <taxon>Arthropoda</taxon>
        <taxon>Chelicerata</taxon>
        <taxon>Merostomata</taxon>
        <taxon>Xiphosura</taxon>
        <taxon>Limulidae</taxon>
        <taxon>Limulus</taxon>
    </lineage>
</organism>
<dbReference type="CDD" id="cd12014">
    <property type="entry name" value="SH3_RIM-BP_1"/>
    <property type="match status" value="1"/>
</dbReference>
<dbReference type="PANTHER" id="PTHR14234">
    <property type="entry name" value="RIM BINDING PROTEIN-RELATED"/>
    <property type="match status" value="1"/>
</dbReference>
<dbReference type="RefSeq" id="XP_022251354.1">
    <property type="nucleotide sequence ID" value="XM_022395646.1"/>
</dbReference>
<dbReference type="InterPro" id="IPR057884">
    <property type="entry name" value="FN3_RIM-BP1/2/3"/>
</dbReference>
<dbReference type="InterPro" id="IPR036028">
    <property type="entry name" value="SH3-like_dom_sf"/>
</dbReference>
<evidence type="ECO:0000313" key="10">
    <source>
        <dbReference type="RefSeq" id="XP_022251354.1"/>
    </source>
</evidence>
<dbReference type="SUPFAM" id="SSF50044">
    <property type="entry name" value="SH3-domain"/>
    <property type="match status" value="3"/>
</dbReference>
<dbReference type="Proteomes" id="UP000694941">
    <property type="component" value="Unplaced"/>
</dbReference>
<dbReference type="SUPFAM" id="SSF49265">
    <property type="entry name" value="Fibronectin type III"/>
    <property type="match status" value="2"/>
</dbReference>
<dbReference type="CDD" id="cd00063">
    <property type="entry name" value="FN3"/>
    <property type="match status" value="2"/>
</dbReference>
<evidence type="ECO:0000256" key="3">
    <source>
        <dbReference type="ARBA" id="ARBA00022737"/>
    </source>
</evidence>
<dbReference type="CDD" id="cd12013">
    <property type="entry name" value="SH3_RIM-BP_3"/>
    <property type="match status" value="1"/>
</dbReference>
<dbReference type="PROSITE" id="PS50853">
    <property type="entry name" value="FN3"/>
    <property type="match status" value="3"/>
</dbReference>
<dbReference type="SMART" id="SM00326">
    <property type="entry name" value="SH3"/>
    <property type="match status" value="3"/>
</dbReference>
<name>A0ABM1T647_LIMPO</name>
<dbReference type="Pfam" id="PF07653">
    <property type="entry name" value="SH3_2"/>
    <property type="match status" value="2"/>
</dbReference>
<evidence type="ECO:0000256" key="2">
    <source>
        <dbReference type="ARBA" id="ARBA00022443"/>
    </source>
</evidence>
<keyword evidence="3" id="KW-0677">Repeat</keyword>
<dbReference type="CDD" id="cd12012">
    <property type="entry name" value="SH3_RIM-BP_2"/>
    <property type="match status" value="1"/>
</dbReference>
<feature type="domain" description="Fibronectin type-III" evidence="7">
    <location>
        <begin position="310"/>
        <end position="398"/>
    </location>
</feature>
<dbReference type="Pfam" id="PF25523">
    <property type="entry name" value="Ig_RIMBP2"/>
    <property type="match status" value="1"/>
</dbReference>
<accession>A0ABM1T647</accession>
<dbReference type="Gene3D" id="2.30.30.40">
    <property type="entry name" value="SH3 Domains"/>
    <property type="match status" value="3"/>
</dbReference>
<evidence type="ECO:0000256" key="4">
    <source>
        <dbReference type="PROSITE-ProRule" id="PRU00192"/>
    </source>
</evidence>
<dbReference type="GeneID" id="106467454"/>
<evidence type="ECO:0000313" key="9">
    <source>
        <dbReference type="RefSeq" id="XP_022251353.1"/>
    </source>
</evidence>
<dbReference type="InterPro" id="IPR035753">
    <property type="entry name" value="RIM-BP_SH3_2"/>
</dbReference>
<feature type="domain" description="SH3" evidence="6">
    <location>
        <begin position="895"/>
        <end position="962"/>
    </location>
</feature>
<feature type="domain" description="SH3" evidence="6">
    <location>
        <begin position="160"/>
        <end position="228"/>
    </location>
</feature>
<dbReference type="InterPro" id="IPR035755">
    <property type="entry name" value="RIM-BP_SH3_3"/>
</dbReference>
<feature type="region of interest" description="Disordered" evidence="5">
    <location>
        <begin position="1059"/>
        <end position="1103"/>
    </location>
</feature>
<gene>
    <name evidence="9 10" type="primary">LOC106467454</name>
</gene>
<feature type="domain" description="SH3" evidence="6">
    <location>
        <begin position="995"/>
        <end position="1062"/>
    </location>
</feature>
<evidence type="ECO:0000259" key="6">
    <source>
        <dbReference type="PROSITE" id="PS50002"/>
    </source>
</evidence>
<dbReference type="Pfam" id="PF00041">
    <property type="entry name" value="fn3"/>
    <property type="match status" value="1"/>
</dbReference>
<feature type="region of interest" description="Disordered" evidence="5">
    <location>
        <begin position="812"/>
        <end position="846"/>
    </location>
</feature>
<evidence type="ECO:0000259" key="7">
    <source>
        <dbReference type="PROSITE" id="PS50853"/>
    </source>
</evidence>
<reference evidence="9 10" key="1">
    <citation type="submission" date="2025-05" db="UniProtKB">
        <authorList>
            <consortium name="RefSeq"/>
        </authorList>
    </citation>
    <scope>IDENTIFICATION</scope>
    <source>
        <tissue evidence="9 10">Muscle</tissue>
    </source>
</reference>
<dbReference type="InterPro" id="IPR003961">
    <property type="entry name" value="FN3_dom"/>
</dbReference>
<feature type="domain" description="Fibronectin type-III" evidence="7">
    <location>
        <begin position="402"/>
        <end position="495"/>
    </location>
</feature>
<feature type="region of interest" description="Disordered" evidence="5">
    <location>
        <begin position="1199"/>
        <end position="1226"/>
    </location>
</feature>
<dbReference type="PROSITE" id="PS50002">
    <property type="entry name" value="SH3"/>
    <property type="match status" value="3"/>
</dbReference>
<evidence type="ECO:0000256" key="1">
    <source>
        <dbReference type="ARBA" id="ARBA00010749"/>
    </source>
</evidence>
<keyword evidence="2 4" id="KW-0728">SH3 domain</keyword>
<protein>
    <submittedName>
        <fullName evidence="9 10">RIMS-binding protein 2-like isoform X1</fullName>
    </submittedName>
</protein>
<dbReference type="SMART" id="SM00060">
    <property type="entry name" value="FN3"/>
    <property type="match status" value="3"/>
</dbReference>
<sequence length="1251" mass="138471">MAKLEQDNKILSELDRKRFGGIPVSTSAPLAPTHLPTVSSLYGGGMVSFPIGLASSTLPTVSVAHSVLATRPTTVSSSTFLVTGPAPIGIPVTTTYSLTKELPTVTFTTPQTTMAVVPVTVAAVPDQNDSGVATSMEATETEEDTLGESSIDHIELPGRGCCKVYIARYTYDPLQQSPNENPESELSLNAGDYVLIFGEMDEDGFFNGELLDGRKGLVPSNFVEMLCGEELFDFQTSVLYGNRDSDGSSASFTIAGDYDFAGFSGTEEINSLPSEDYHRMNDYIDLEDIEEVDEDDLSDAEREMEGPVPHPQRLILERQLNKSILIGWLPPEGSAGNIQMYHVYVDGVLKATTQSSERTRALVEGVDSSQPHRISVRSVTSSGHHSRDAACTITVGKDIPLAPSCVKASNLTSTSAVISWLPSNSNFTHAIAVNNVEIRVVKPAIFRHTITGLAPNTLYRVSVRAKPGKLLYNAEKNPNKLAMLSTFVDFRTLPKGLPDPPVDVQIEAGPQDGTLLVTWLPVTINPNGTSNGAPVTGYAVFAAGKRVTEIDSPTGDHALLEIKDLFPLDKKNVTVRTKSGDNLSSDSMPCAVPEDLISTSTQKNVVALCPYKKRAPHDELDSDSESDTELTELLSHVARRSRAFEPDHLSQDRAEEDTSHSELSDIIEEREGGPEREHPHRRDRIRDSRNEDAARDQTRGSRDQGGPRHLANDDRDHQQTFHSPPSGHKYISRPHDRRVNHLIQERRNSAGQLIIEPDENLSDKEIYPSQIHMPIPSIEITKDSASEGCNSVENFSEEEYDAIRRVHRVQPKGYPPELSKSRGGPQVYSVDRSGPRPVSPTPPRVRHFSREEDYYHYRDMPPVSHRRDDNYPVHSYRGSVDYRGQPLVDVNHPDNRVRWFVALFDYNPHTMSPNPDAGEELPFQEGQLIKIYGEKDPDGFYRGEINGRVGFVPCNMVSEVQLDDEEIAQQLANENMSPRSHPSPVDRDIDTVGGVQLRKMVALYDYDPQELSPNVDAEMELTFNTGDIIYVYGDMDEDGFYMGEINGIRGLVPSNFLTEAPPDYKDNRSATRGQLGPPGVGNVSQPKAPVADEPDLSHPGYSSEKSGAWFASCSILPTPMHLKNHPHNIPEAQVVQPTIAQVLERTIFLHQKEGDTSLIMKPMIEAQNDHLILQAEAVTHQRELHSSGNERPTFFNFKSGPRFRRKNRNKESSDACGKTKKSKTQGITYSKHGKRNIFSSVKSLLKPLWKT</sequence>
<dbReference type="InterPro" id="IPR001452">
    <property type="entry name" value="SH3_domain"/>
</dbReference>
<keyword evidence="8" id="KW-1185">Reference proteome</keyword>